<evidence type="ECO:0008006" key="2">
    <source>
        <dbReference type="Google" id="ProtNLM"/>
    </source>
</evidence>
<gene>
    <name evidence="1" type="ORF">AVDCRST_MAG33-868</name>
</gene>
<sequence length="544" mass="57271">MTIRTEKQVRHRRTTRRALIGAALGLPLLSGCTLPGRDDAPAADLRLMASPELGPLVRLAQDAATAAGYRMVVDYRGQAAMFGILADPDHPYDLVWPATSLVVDLASPARPLGEPVSVARNPVVWAVKGSVADRAGWLGRDDVTAADLRDVVTADADAWRWAMAGAPHVGSATAAYLGLLTGLAGTGRAIASDDLDRRGLTDALIPTLRSVTRSAPTARGLTNIVSGRYGDYELLVNGQTEMVAANRALVGASQEPLLAIYPADAQGVLDAPLIVVEGDDPTRRERALAIQAAMGARDLGQAISAAGWYPSVAAGVRPDPAVFVTDWGISEAWRERTVERPDAATWREAMTRYRVGYRKPSATVIAVDRSGSIADAGVDGLQDALGSVLLPDQAATAWLQPMAEDITVVIPFDLELGQPITVRGDDAGEFAWLTGQLAGQTAAGGTDLYDTTRRGLWAIEEAGIGDRLGAVILVTDGKSNEGEIELVEDAFDDSPIGGRVAVHAVLMGDSWDDQVQSIVSRAAGQVFDIPGDLAAALRTARAGN</sequence>
<reference evidence="1" key="1">
    <citation type="submission" date="2020-02" db="EMBL/GenBank/DDBJ databases">
        <authorList>
            <person name="Meier V. D."/>
        </authorList>
    </citation>
    <scope>NUCLEOTIDE SEQUENCE</scope>
    <source>
        <strain evidence="1">AVDCRST_MAG33</strain>
    </source>
</reference>
<accession>A0A6J4UHU0</accession>
<organism evidence="1">
    <name type="scientific">uncultured Thermomicrobiales bacterium</name>
    <dbReference type="NCBI Taxonomy" id="1645740"/>
    <lineage>
        <taxon>Bacteria</taxon>
        <taxon>Pseudomonadati</taxon>
        <taxon>Thermomicrobiota</taxon>
        <taxon>Thermomicrobia</taxon>
        <taxon>Thermomicrobiales</taxon>
        <taxon>environmental samples</taxon>
    </lineage>
</organism>
<protein>
    <recommendedName>
        <fullName evidence="2">VWFA domain-containing protein</fullName>
    </recommendedName>
</protein>
<dbReference type="PROSITE" id="PS51257">
    <property type="entry name" value="PROKAR_LIPOPROTEIN"/>
    <property type="match status" value="1"/>
</dbReference>
<dbReference type="SUPFAM" id="SSF53300">
    <property type="entry name" value="vWA-like"/>
    <property type="match status" value="1"/>
</dbReference>
<evidence type="ECO:0000313" key="1">
    <source>
        <dbReference type="EMBL" id="CAA9550728.1"/>
    </source>
</evidence>
<dbReference type="Gene3D" id="3.40.50.410">
    <property type="entry name" value="von Willebrand factor, type A domain"/>
    <property type="match status" value="1"/>
</dbReference>
<dbReference type="EMBL" id="CADCWK010000075">
    <property type="protein sequence ID" value="CAA9550728.1"/>
    <property type="molecule type" value="Genomic_DNA"/>
</dbReference>
<name>A0A6J4UHU0_9BACT</name>
<dbReference type="AlphaFoldDB" id="A0A6J4UHU0"/>
<proteinExistence type="predicted"/>
<dbReference type="InterPro" id="IPR036465">
    <property type="entry name" value="vWFA_dom_sf"/>
</dbReference>